<dbReference type="GO" id="GO:0022857">
    <property type="term" value="F:transmembrane transporter activity"/>
    <property type="evidence" value="ECO:0007669"/>
    <property type="project" value="InterPro"/>
</dbReference>
<dbReference type="InterPro" id="IPR006143">
    <property type="entry name" value="RND_pump_MFP"/>
</dbReference>
<evidence type="ECO:0000256" key="2">
    <source>
        <dbReference type="ARBA" id="ARBA00009477"/>
    </source>
</evidence>
<evidence type="ECO:0000259" key="4">
    <source>
        <dbReference type="Pfam" id="PF25917"/>
    </source>
</evidence>
<dbReference type="Pfam" id="PF25989">
    <property type="entry name" value="YknX_C"/>
    <property type="match status" value="1"/>
</dbReference>
<organism evidence="7 8">
    <name type="scientific">Alcaligenes pakistanensis</name>
    <dbReference type="NCBI Taxonomy" id="1482717"/>
    <lineage>
        <taxon>Bacteria</taxon>
        <taxon>Pseudomonadati</taxon>
        <taxon>Pseudomonadota</taxon>
        <taxon>Betaproteobacteria</taxon>
        <taxon>Burkholderiales</taxon>
        <taxon>Alcaligenaceae</taxon>
        <taxon>Alcaligenes</taxon>
    </lineage>
</organism>
<dbReference type="InterPro" id="IPR058625">
    <property type="entry name" value="MdtA-like_BSH"/>
</dbReference>
<comment type="caution">
    <text evidence="7">The sequence shown here is derived from an EMBL/GenBank/DDBJ whole genome shotgun (WGS) entry which is preliminary data.</text>
</comment>
<dbReference type="GO" id="GO:0005886">
    <property type="term" value="C:plasma membrane"/>
    <property type="evidence" value="ECO:0007669"/>
    <property type="project" value="TreeGrafter"/>
</dbReference>
<dbReference type="PANTHER" id="PTHR30158">
    <property type="entry name" value="ACRA/E-RELATED COMPONENT OF DRUG EFFLUX TRANSPORTER"/>
    <property type="match status" value="1"/>
</dbReference>
<dbReference type="InterPro" id="IPR058637">
    <property type="entry name" value="YknX-like_C"/>
</dbReference>
<evidence type="ECO:0000259" key="3">
    <source>
        <dbReference type="Pfam" id="PF25876"/>
    </source>
</evidence>
<keyword evidence="8" id="KW-1185">Reference proteome</keyword>
<dbReference type="Gene3D" id="2.40.50.100">
    <property type="match status" value="1"/>
</dbReference>
<evidence type="ECO:0000313" key="8">
    <source>
        <dbReference type="Proteomes" id="UP000608923"/>
    </source>
</evidence>
<evidence type="ECO:0000256" key="1">
    <source>
        <dbReference type="ARBA" id="ARBA00004196"/>
    </source>
</evidence>
<dbReference type="Gene3D" id="2.40.420.20">
    <property type="match status" value="1"/>
</dbReference>
<dbReference type="Proteomes" id="UP000608923">
    <property type="component" value="Unassembled WGS sequence"/>
</dbReference>
<dbReference type="EMBL" id="BMZN01000001">
    <property type="protein sequence ID" value="GHC36627.1"/>
    <property type="molecule type" value="Genomic_DNA"/>
</dbReference>
<sequence length="403" mass="44196">MSQRWLFTRAALYRSFPLLMPLLLVVFLVGCHSQAAEEHAPNQPLVSIAPVVERQVIQWDNFNGRIEAVETVALRPRVSGHIEKINYREGQTVTRGDVLFEIDARGYQAALTRAEADLASARAHASLARSEASRAQRLASLKAVSAEELERRRAASAQADATVKFAQAAVETARLELDFTQVRAPISGRAGRALVTVGNLVSSEGMANILTTLVSLDPMHVHFDSDERTYLRYAQMVRAGERPDERNGGVPVNIGLLGEEGHPHAGQVDFIDNRVDPDTGTIRARATLSNPDGLLTPGLYARVRLQGSIPFKAVLVDDKAVMTDQDRKYVYIVDENNAAKRRDVSLGRLAEGLRIVEKGLQPGDRVIVNGIQKITHSGMPVQVQVVAMEPQHVALQSADSQRE</sequence>
<dbReference type="InterPro" id="IPR058626">
    <property type="entry name" value="MdtA-like_b-barrel"/>
</dbReference>
<dbReference type="Pfam" id="PF25876">
    <property type="entry name" value="HH_MFP_RND"/>
    <property type="match status" value="1"/>
</dbReference>
<dbReference type="GO" id="GO:0030313">
    <property type="term" value="C:cell envelope"/>
    <property type="evidence" value="ECO:0007669"/>
    <property type="project" value="UniProtKB-SubCell"/>
</dbReference>
<name>A0A8H9IFU7_9BURK</name>
<dbReference type="SUPFAM" id="SSF111369">
    <property type="entry name" value="HlyD-like secretion proteins"/>
    <property type="match status" value="1"/>
</dbReference>
<evidence type="ECO:0000259" key="5">
    <source>
        <dbReference type="Pfam" id="PF25944"/>
    </source>
</evidence>
<protein>
    <submittedName>
        <fullName evidence="7">MexE family multidrug efflux RND transporter periplasmic adaptor subunit</fullName>
    </submittedName>
</protein>
<feature type="domain" description="Multidrug resistance protein MdtA-like barrel-sandwich hybrid" evidence="4">
    <location>
        <begin position="70"/>
        <end position="212"/>
    </location>
</feature>
<comment type="similarity">
    <text evidence="2">Belongs to the membrane fusion protein (MFP) (TC 8.A.1) family.</text>
</comment>
<reference evidence="8" key="1">
    <citation type="journal article" date="2019" name="Int. J. Syst. Evol. Microbiol.">
        <title>The Global Catalogue of Microorganisms (GCM) 10K type strain sequencing project: providing services to taxonomists for standard genome sequencing and annotation.</title>
        <authorList>
            <consortium name="The Broad Institute Genomics Platform"/>
            <consortium name="The Broad Institute Genome Sequencing Center for Infectious Disease"/>
            <person name="Wu L."/>
            <person name="Ma J."/>
        </authorList>
    </citation>
    <scope>NUCLEOTIDE SEQUENCE [LARGE SCALE GENOMIC DNA]</scope>
    <source>
        <strain evidence="8">KCTC 42083</strain>
    </source>
</reference>
<dbReference type="PANTHER" id="PTHR30158:SF26">
    <property type="entry name" value="RESISTANCE-NODULATION-CELL DIVISION (RND) MULTIDRUG EFFLUX MEMBRANE FUSION PROTEIN MEXE"/>
    <property type="match status" value="1"/>
</dbReference>
<accession>A0A8H9IFU7</accession>
<feature type="domain" description="Multidrug resistance protein MdtA-like alpha-helical hairpin" evidence="3">
    <location>
        <begin position="111"/>
        <end position="180"/>
    </location>
</feature>
<feature type="domain" description="YknX-like C-terminal permuted SH3-like" evidence="6">
    <location>
        <begin position="318"/>
        <end position="383"/>
    </location>
</feature>
<evidence type="ECO:0000259" key="6">
    <source>
        <dbReference type="Pfam" id="PF25989"/>
    </source>
</evidence>
<feature type="domain" description="Multidrug resistance protein MdtA-like beta-barrel" evidence="5">
    <location>
        <begin position="218"/>
        <end position="306"/>
    </location>
</feature>
<dbReference type="PROSITE" id="PS51257">
    <property type="entry name" value="PROKAR_LIPOPROTEIN"/>
    <property type="match status" value="1"/>
</dbReference>
<dbReference type="Pfam" id="PF25944">
    <property type="entry name" value="Beta-barrel_RND"/>
    <property type="match status" value="1"/>
</dbReference>
<gene>
    <name evidence="7" type="primary">mexE</name>
    <name evidence="7" type="ORF">GCM10010096_02370</name>
</gene>
<comment type="subcellular location">
    <subcellularLocation>
        <location evidence="1">Cell envelope</location>
    </subcellularLocation>
</comment>
<dbReference type="NCBIfam" id="TIGR01730">
    <property type="entry name" value="RND_mfp"/>
    <property type="match status" value="1"/>
</dbReference>
<dbReference type="FunFam" id="2.40.420.20:FF:000001">
    <property type="entry name" value="Efflux RND transporter periplasmic adaptor subunit"/>
    <property type="match status" value="1"/>
</dbReference>
<dbReference type="AlphaFoldDB" id="A0A8H9IFU7"/>
<dbReference type="Gene3D" id="2.40.30.170">
    <property type="match status" value="1"/>
</dbReference>
<dbReference type="Pfam" id="PF25917">
    <property type="entry name" value="BSH_RND"/>
    <property type="match status" value="1"/>
</dbReference>
<dbReference type="GO" id="GO:0046677">
    <property type="term" value="P:response to antibiotic"/>
    <property type="evidence" value="ECO:0007669"/>
    <property type="project" value="TreeGrafter"/>
</dbReference>
<proteinExistence type="inferred from homology"/>
<evidence type="ECO:0000313" key="7">
    <source>
        <dbReference type="EMBL" id="GHC36627.1"/>
    </source>
</evidence>
<dbReference type="Gene3D" id="1.10.287.470">
    <property type="entry name" value="Helix hairpin bin"/>
    <property type="match status" value="1"/>
</dbReference>
<dbReference type="InterPro" id="IPR058624">
    <property type="entry name" value="MdtA-like_HH"/>
</dbReference>